<proteinExistence type="predicted"/>
<protein>
    <submittedName>
        <fullName evidence="1">Uncharacterized protein</fullName>
    </submittedName>
</protein>
<accession>A0A0E9QPC7</accession>
<reference evidence="1" key="1">
    <citation type="submission" date="2014-11" db="EMBL/GenBank/DDBJ databases">
        <authorList>
            <person name="Amaro Gonzalez C."/>
        </authorList>
    </citation>
    <scope>NUCLEOTIDE SEQUENCE</scope>
</reference>
<reference evidence="1" key="2">
    <citation type="journal article" date="2015" name="Fish Shellfish Immunol.">
        <title>Early steps in the European eel (Anguilla anguilla)-Vibrio vulnificus interaction in the gills: Role of the RtxA13 toxin.</title>
        <authorList>
            <person name="Callol A."/>
            <person name="Pajuelo D."/>
            <person name="Ebbesson L."/>
            <person name="Teles M."/>
            <person name="MacKenzie S."/>
            <person name="Amaro C."/>
        </authorList>
    </citation>
    <scope>NUCLEOTIDE SEQUENCE</scope>
</reference>
<evidence type="ECO:0000313" key="1">
    <source>
        <dbReference type="EMBL" id="JAH18008.1"/>
    </source>
</evidence>
<name>A0A0E9QPC7_ANGAN</name>
<organism evidence="1">
    <name type="scientific">Anguilla anguilla</name>
    <name type="common">European freshwater eel</name>
    <name type="synonym">Muraena anguilla</name>
    <dbReference type="NCBI Taxonomy" id="7936"/>
    <lineage>
        <taxon>Eukaryota</taxon>
        <taxon>Metazoa</taxon>
        <taxon>Chordata</taxon>
        <taxon>Craniata</taxon>
        <taxon>Vertebrata</taxon>
        <taxon>Euteleostomi</taxon>
        <taxon>Actinopterygii</taxon>
        <taxon>Neopterygii</taxon>
        <taxon>Teleostei</taxon>
        <taxon>Anguilliformes</taxon>
        <taxon>Anguillidae</taxon>
        <taxon>Anguilla</taxon>
    </lineage>
</organism>
<dbReference type="EMBL" id="GBXM01090569">
    <property type="protein sequence ID" value="JAH18008.1"/>
    <property type="molecule type" value="Transcribed_RNA"/>
</dbReference>
<sequence length="12" mass="1453">MFSVNTNTKRVR</sequence>